<dbReference type="InterPro" id="IPR014001">
    <property type="entry name" value="Helicase_ATP-bd"/>
</dbReference>
<keyword evidence="2" id="KW-0863">Zinc-finger</keyword>
<dbReference type="SMART" id="SM00490">
    <property type="entry name" value="HELICc"/>
    <property type="match status" value="1"/>
</dbReference>
<sequence length="1078" mass="123593">MRINEEFIQEIAQRGAFEKGKNYYSKDLIIFFDFGIFKNKFQEDIGEISAVVESDKFATTYEIEVNFGIYSGGINYSCDCPAYKEAYGSSRCCKHIVAVLLKYIYDGHQEKLEKKIKLKQEVQVVNDMFRFLDNNTSNISKVPLKFDITLKKHKTDNKGYFEFKVGTDRTYVVKNIIDFAKAIKNKKPLGYGSSFILDMNKQRFQDADLKIIDIILEYAEIKADIEAMMFYSRKFQGTDKRLIASNSMLIKMLKALTGKVINFSFIGQETNYPVKVVSENLPIKIDINESNEEIAISKSDDPIALDKEKTIYLYNDKIYIPNKEQALILGALDYIPKSSNNKLRVKKDQGESLLKVMIPRLDNNIEVNITGEIKDRIIKEELTKEIYLDKVGGTIVVNIVFNYGVEKINPLKLYESDFIVYRDLKQEKSIINRLEALGFKGNSQGFLLDDEESIIKFVEEGIEGIKNEGQVFYSDAFKNMKIHKISSIKSSVRINNEDLLEISFDIPEVDKKELKGVFEALREKKRYYKLKDGAIIILDNKELSALPDFIDNVGGNKLLSNGNMVVAKNNILYVNETMNTSGIKSYSKDEAVNKIIKNIKEVNELDFEIPTSLEKIMREYQKVGFRWFKTLAVYGMGGILADEMGLGKTLQSIAFLASEKEKGKSLVVAPTSLIYNWEQEIIRFCPELKAIVIAGDKKSRLEAIKEMDYYDVIITSYPTLTKDMEIYEDISFEYMIIDEAQKIKNRDTLTTKAVKDIKAKIRFALTGTPIENSLTELWSIFDFVMPGYIFSHRRFSELYEVPIIKNGDNKALDNLNKKIKPFILRRLKSEVIKELPEKIEKRLYVDMTKEQKKLYFAYVKHIQGELDDEVKEKGFNNSKIKILAALTRLRQICCDPASFLDDYKGGSGKYEALSEVLAEVLAGNHKVLLFSQFTSVLKNIEKLLTKNKITYKYLDGSTKSQERLKIVDEFNNDDSQVFLISLKAGGTGLNLTGADVVIHFDPWWNPSVENQATDRAHRIGQKNTVEVIKLISKGTIEEKIEKLQRKKTEVIKNVLDEDLNSNNVLSSMSYEEIKDLFL</sequence>
<feature type="domain" description="Helicase ATP-binding" evidence="4">
    <location>
        <begin position="629"/>
        <end position="787"/>
    </location>
</feature>
<organism evidence="6 7">
    <name type="scientific">Clostridium cellulovorans (strain ATCC 35296 / DSM 3052 / OCM 3 / 743B)</name>
    <dbReference type="NCBI Taxonomy" id="573061"/>
    <lineage>
        <taxon>Bacteria</taxon>
        <taxon>Bacillati</taxon>
        <taxon>Bacillota</taxon>
        <taxon>Clostridia</taxon>
        <taxon>Eubacteriales</taxon>
        <taxon>Clostridiaceae</taxon>
        <taxon>Clostridium</taxon>
    </lineage>
</organism>
<dbReference type="SUPFAM" id="SSF52540">
    <property type="entry name" value="P-loop containing nucleoside triphosphate hydrolases"/>
    <property type="match status" value="2"/>
</dbReference>
<keyword evidence="2" id="KW-0862">Zinc</keyword>
<dbReference type="Pfam" id="PF04434">
    <property type="entry name" value="SWIM"/>
    <property type="match status" value="1"/>
</dbReference>
<evidence type="ECO:0000259" key="4">
    <source>
        <dbReference type="PROSITE" id="PS51192"/>
    </source>
</evidence>
<dbReference type="SMART" id="SM00487">
    <property type="entry name" value="DEXDc"/>
    <property type="match status" value="1"/>
</dbReference>
<feature type="domain" description="Helicase C-terminal" evidence="5">
    <location>
        <begin position="912"/>
        <end position="1077"/>
    </location>
</feature>
<dbReference type="eggNOG" id="COG0553">
    <property type="taxonomic scope" value="Bacteria"/>
</dbReference>
<dbReference type="PANTHER" id="PTHR10799">
    <property type="entry name" value="SNF2/RAD54 HELICASE FAMILY"/>
    <property type="match status" value="1"/>
</dbReference>
<dbReference type="FunFam" id="3.40.50.300:FF:000533">
    <property type="entry name" value="Helicase, Snf2 family"/>
    <property type="match status" value="1"/>
</dbReference>
<evidence type="ECO:0000259" key="3">
    <source>
        <dbReference type="PROSITE" id="PS50966"/>
    </source>
</evidence>
<accession>D9SVF6</accession>
<reference evidence="6 7" key="1">
    <citation type="submission" date="2010-08" db="EMBL/GenBank/DDBJ databases">
        <title>Complete sequence of Clostridium cellulovorans 743B.</title>
        <authorList>
            <consortium name="US DOE Joint Genome Institute"/>
            <person name="Lucas S."/>
            <person name="Copeland A."/>
            <person name="Lapidus A."/>
            <person name="Cheng J.-F."/>
            <person name="Bruce D."/>
            <person name="Goodwin L."/>
            <person name="Pitluck S."/>
            <person name="Chertkov O."/>
            <person name="Detter J.C."/>
            <person name="Han C."/>
            <person name="Tapia R."/>
            <person name="Land M."/>
            <person name="Hauser L."/>
            <person name="Chang Y.-J."/>
            <person name="Jeffries C."/>
            <person name="Kyrpides N."/>
            <person name="Ivanova N."/>
            <person name="Mikhailova N."/>
            <person name="Hemme C.L."/>
            <person name="Woyke T."/>
        </authorList>
    </citation>
    <scope>NUCLEOTIDE SEQUENCE [LARGE SCALE GENOMIC DNA]</scope>
    <source>
        <strain evidence="7">ATCC 35296 / DSM 3052 / OCM 3 / 743B</strain>
    </source>
</reference>
<keyword evidence="1" id="KW-0378">Hydrolase</keyword>
<evidence type="ECO:0000256" key="1">
    <source>
        <dbReference type="ARBA" id="ARBA00022801"/>
    </source>
</evidence>
<name>D9SVF6_CLOC7</name>
<dbReference type="InterPro" id="IPR049730">
    <property type="entry name" value="SNF2/RAD54-like_C"/>
</dbReference>
<proteinExistence type="predicted"/>
<dbReference type="PROSITE" id="PS51194">
    <property type="entry name" value="HELICASE_CTER"/>
    <property type="match status" value="1"/>
</dbReference>
<dbReference type="Pfam" id="PF00271">
    <property type="entry name" value="Helicase_C"/>
    <property type="match status" value="1"/>
</dbReference>
<dbReference type="HOGENOM" id="CLU_000315_21_1_9"/>
<dbReference type="InterPro" id="IPR007527">
    <property type="entry name" value="Znf_SWIM"/>
</dbReference>
<dbReference type="InterPro" id="IPR013663">
    <property type="entry name" value="Helicase_SWF/SNF/SWI_bac"/>
</dbReference>
<dbReference type="GO" id="GO:0005524">
    <property type="term" value="F:ATP binding"/>
    <property type="evidence" value="ECO:0007669"/>
    <property type="project" value="InterPro"/>
</dbReference>
<evidence type="ECO:0000313" key="7">
    <source>
        <dbReference type="Proteomes" id="UP000002730"/>
    </source>
</evidence>
<dbReference type="CDD" id="cd18012">
    <property type="entry name" value="DEXQc_arch_SWI2_SNF2"/>
    <property type="match status" value="1"/>
</dbReference>
<dbReference type="InterPro" id="IPR038718">
    <property type="entry name" value="SNF2-like_sf"/>
</dbReference>
<dbReference type="KEGG" id="ccb:Clocel_1327"/>
<keyword evidence="7" id="KW-1185">Reference proteome</keyword>
<dbReference type="InterPro" id="IPR000330">
    <property type="entry name" value="SNF2_N"/>
</dbReference>
<dbReference type="CDD" id="cd18793">
    <property type="entry name" value="SF2_C_SNF"/>
    <property type="match status" value="1"/>
</dbReference>
<dbReference type="Proteomes" id="UP000002730">
    <property type="component" value="Chromosome"/>
</dbReference>
<evidence type="ECO:0000256" key="2">
    <source>
        <dbReference type="PROSITE-ProRule" id="PRU00325"/>
    </source>
</evidence>
<dbReference type="Gene3D" id="3.40.50.10810">
    <property type="entry name" value="Tandem AAA-ATPase domain"/>
    <property type="match status" value="1"/>
</dbReference>
<feature type="domain" description="SWIM-type" evidence="3">
    <location>
        <begin position="63"/>
        <end position="104"/>
    </location>
</feature>
<dbReference type="OrthoDB" id="9760715at2"/>
<dbReference type="PROSITE" id="PS51192">
    <property type="entry name" value="HELICASE_ATP_BIND_1"/>
    <property type="match status" value="1"/>
</dbReference>
<dbReference type="PROSITE" id="PS50966">
    <property type="entry name" value="ZF_SWIM"/>
    <property type="match status" value="1"/>
</dbReference>
<protein>
    <submittedName>
        <fullName evidence="6">SNF2-related protein</fullName>
    </submittedName>
</protein>
<dbReference type="GO" id="GO:0016787">
    <property type="term" value="F:hydrolase activity"/>
    <property type="evidence" value="ECO:0007669"/>
    <property type="project" value="UniProtKB-KW"/>
</dbReference>
<dbReference type="InterPro" id="IPR001650">
    <property type="entry name" value="Helicase_C-like"/>
</dbReference>
<dbReference type="Pfam" id="PF08455">
    <property type="entry name" value="SNF2_assoc"/>
    <property type="match status" value="1"/>
</dbReference>
<dbReference type="FunFam" id="3.40.50.10810:FF:000054">
    <property type="entry name" value="Helicase, Snf2 family"/>
    <property type="match status" value="1"/>
</dbReference>
<dbReference type="GO" id="GO:0008270">
    <property type="term" value="F:zinc ion binding"/>
    <property type="evidence" value="ECO:0007669"/>
    <property type="project" value="UniProtKB-KW"/>
</dbReference>
<dbReference type="Gene3D" id="3.40.50.300">
    <property type="entry name" value="P-loop containing nucleotide triphosphate hydrolases"/>
    <property type="match status" value="1"/>
</dbReference>
<gene>
    <name evidence="6" type="ordered locus">Clocel_1327</name>
</gene>
<dbReference type="EMBL" id="CP002160">
    <property type="protein sequence ID" value="ADL51080.1"/>
    <property type="molecule type" value="Genomic_DNA"/>
</dbReference>
<dbReference type="InterPro" id="IPR027417">
    <property type="entry name" value="P-loop_NTPase"/>
</dbReference>
<dbReference type="STRING" id="573061.Clocel_1327"/>
<evidence type="ECO:0000313" key="6">
    <source>
        <dbReference type="EMBL" id="ADL51080.1"/>
    </source>
</evidence>
<keyword evidence="2" id="KW-0479">Metal-binding</keyword>
<evidence type="ECO:0000259" key="5">
    <source>
        <dbReference type="PROSITE" id="PS51194"/>
    </source>
</evidence>
<dbReference type="AlphaFoldDB" id="D9SVF6"/>
<dbReference type="Pfam" id="PF00176">
    <property type="entry name" value="SNF2-rel_dom"/>
    <property type="match status" value="1"/>
</dbReference>